<name>A0A815R582_ADIRI</name>
<dbReference type="EMBL" id="CAJNOR010004062">
    <property type="protein sequence ID" value="CAF1471949.1"/>
    <property type="molecule type" value="Genomic_DNA"/>
</dbReference>
<sequence>MCSLSDNMSVDISILPDDIFELVDYRFYDFIQSTAGDSLAKILKIQLINSVTKLLNTPDVFAFFQYDIKETDVIKLESCYISKSGQVIVKPGIQSAFSFLMKLLEKGLKQKQETALNEKRENCGSYLTDDFLNSYPLLKSLIKWYRFTDSNDVKQSNRFLLSFIDNLVNNLTQSPNNFKHNESVKSFAMCLYILGGKQVYEFVRLNLYGSVPSLSTLSELINNSGTVFSEAEFNFESLRLCHSEFGFCSEDTTGVIRRVEYDSKTNSFIGFATPIDHGIPSPRFYQANTFGELKAIYDNKEIAPLLNVHMFQGIPTVESQSCIPRPLLLSAYGVDNKITAVNVFHRWMHVFQQCLKQNVRIIGFATDADRRYVSAMRLASGFFASSYDLKWDKNEHAFKINIPTHWTWFFLGEHQLFLFFQDPIHIVTKLRNRMLSSTADLRIGTDKINIAHIEALVSDGCHTKLDHGLTISDINPKDRQNFNSCIKIISEDVIKLLVDRDETNGTVIYLTLIKMIVNAYINRETSIRELKQKHLPKQALININLFSSQPCESIFRAARSLSGSFSTMVNFTVKNFVQRAQKLCILNQIKHNQLNNGLSFPLHHKHKHDDLLTAADNLDEIDTLDLEQIISDAYEQAINIVHHSNMLLELEENDIINLETLSKFTYNSLKKSSKMFGHSSQATTYINEELESDDDGDDEDDNDGEDELYNHLLAFEDNDDNNEIEVLNTTKSNFDGIKLVDCINPALKHSYFRVKLKDKTKYLHKQSACWLLSNTKTKLSSDRVSRVMQQTSSIN</sequence>
<gene>
    <name evidence="1" type="ORF">XAT740_LOCUS38033</name>
</gene>
<keyword evidence="2" id="KW-1185">Reference proteome</keyword>
<protein>
    <submittedName>
        <fullName evidence="1">Uncharacterized protein</fullName>
    </submittedName>
</protein>
<accession>A0A815R582</accession>
<comment type="caution">
    <text evidence="1">The sequence shown here is derived from an EMBL/GenBank/DDBJ whole genome shotgun (WGS) entry which is preliminary data.</text>
</comment>
<reference evidence="1" key="1">
    <citation type="submission" date="2021-02" db="EMBL/GenBank/DDBJ databases">
        <authorList>
            <person name="Nowell W R."/>
        </authorList>
    </citation>
    <scope>NUCLEOTIDE SEQUENCE</scope>
</reference>
<proteinExistence type="predicted"/>
<dbReference type="AlphaFoldDB" id="A0A815R582"/>
<evidence type="ECO:0000313" key="2">
    <source>
        <dbReference type="Proteomes" id="UP000663828"/>
    </source>
</evidence>
<organism evidence="1 2">
    <name type="scientific">Adineta ricciae</name>
    <name type="common">Rotifer</name>
    <dbReference type="NCBI Taxonomy" id="249248"/>
    <lineage>
        <taxon>Eukaryota</taxon>
        <taxon>Metazoa</taxon>
        <taxon>Spiralia</taxon>
        <taxon>Gnathifera</taxon>
        <taxon>Rotifera</taxon>
        <taxon>Eurotatoria</taxon>
        <taxon>Bdelloidea</taxon>
        <taxon>Adinetida</taxon>
        <taxon>Adinetidae</taxon>
        <taxon>Adineta</taxon>
    </lineage>
</organism>
<dbReference type="Proteomes" id="UP000663828">
    <property type="component" value="Unassembled WGS sequence"/>
</dbReference>
<evidence type="ECO:0000313" key="1">
    <source>
        <dbReference type="EMBL" id="CAF1471949.1"/>
    </source>
</evidence>